<protein>
    <submittedName>
        <fullName evidence="1">Uncharacterized protein</fullName>
    </submittedName>
</protein>
<evidence type="ECO:0000313" key="1">
    <source>
        <dbReference type="EMBL" id="ESW15418.1"/>
    </source>
</evidence>
<accession>V7BEU8</accession>
<evidence type="ECO:0000313" key="2">
    <source>
        <dbReference type="Proteomes" id="UP000000226"/>
    </source>
</evidence>
<gene>
    <name evidence="1" type="ORF">PHAVU_007G071200g</name>
</gene>
<dbReference type="AlphaFoldDB" id="V7BEU8"/>
<sequence length="138" mass="15593">MAQHQLGPTRLDKSLGYRCELDIGPDRLDSTSTRTDSVRHRLEPPQLDISPSQLDSISARTNYMCHGDLRCSQLRSLQLVSLASHIFIVHGSGLHHSRHRAHISDNLARVSLSIRYASDTRELCEAKDFNLNEFNNTT</sequence>
<keyword evidence="2" id="KW-1185">Reference proteome</keyword>
<organism evidence="1 2">
    <name type="scientific">Phaseolus vulgaris</name>
    <name type="common">Kidney bean</name>
    <name type="synonym">French bean</name>
    <dbReference type="NCBI Taxonomy" id="3885"/>
    <lineage>
        <taxon>Eukaryota</taxon>
        <taxon>Viridiplantae</taxon>
        <taxon>Streptophyta</taxon>
        <taxon>Embryophyta</taxon>
        <taxon>Tracheophyta</taxon>
        <taxon>Spermatophyta</taxon>
        <taxon>Magnoliopsida</taxon>
        <taxon>eudicotyledons</taxon>
        <taxon>Gunneridae</taxon>
        <taxon>Pentapetalae</taxon>
        <taxon>rosids</taxon>
        <taxon>fabids</taxon>
        <taxon>Fabales</taxon>
        <taxon>Fabaceae</taxon>
        <taxon>Papilionoideae</taxon>
        <taxon>50 kb inversion clade</taxon>
        <taxon>NPAAA clade</taxon>
        <taxon>indigoferoid/millettioid clade</taxon>
        <taxon>Phaseoleae</taxon>
        <taxon>Phaseolus</taxon>
    </lineage>
</organism>
<proteinExistence type="predicted"/>
<reference evidence="2" key="1">
    <citation type="journal article" date="2014" name="Nat. Genet.">
        <title>A reference genome for common bean and genome-wide analysis of dual domestications.</title>
        <authorList>
            <person name="Schmutz J."/>
            <person name="McClean P.E."/>
            <person name="Mamidi S."/>
            <person name="Wu G.A."/>
            <person name="Cannon S.B."/>
            <person name="Grimwood J."/>
            <person name="Jenkins J."/>
            <person name="Shu S."/>
            <person name="Song Q."/>
            <person name="Chavarro C."/>
            <person name="Torres-Torres M."/>
            <person name="Geffroy V."/>
            <person name="Moghaddam S.M."/>
            <person name="Gao D."/>
            <person name="Abernathy B."/>
            <person name="Barry K."/>
            <person name="Blair M."/>
            <person name="Brick M.A."/>
            <person name="Chovatia M."/>
            <person name="Gepts P."/>
            <person name="Goodstein D.M."/>
            <person name="Gonzales M."/>
            <person name="Hellsten U."/>
            <person name="Hyten D.L."/>
            <person name="Jia G."/>
            <person name="Kelly J.D."/>
            <person name="Kudrna D."/>
            <person name="Lee R."/>
            <person name="Richard M.M."/>
            <person name="Miklas P.N."/>
            <person name="Osorno J.M."/>
            <person name="Rodrigues J."/>
            <person name="Thareau V."/>
            <person name="Urrea C.A."/>
            <person name="Wang M."/>
            <person name="Yu Y."/>
            <person name="Zhang M."/>
            <person name="Wing R.A."/>
            <person name="Cregan P.B."/>
            <person name="Rokhsar D.S."/>
            <person name="Jackson S.A."/>
        </authorList>
    </citation>
    <scope>NUCLEOTIDE SEQUENCE [LARGE SCALE GENOMIC DNA]</scope>
    <source>
        <strain evidence="2">cv. G19833</strain>
    </source>
</reference>
<dbReference type="Proteomes" id="UP000000226">
    <property type="component" value="Chromosome 7"/>
</dbReference>
<name>V7BEU8_PHAVU</name>
<dbReference type="EMBL" id="CM002294">
    <property type="protein sequence ID" value="ESW15418.1"/>
    <property type="molecule type" value="Genomic_DNA"/>
</dbReference>
<dbReference type="Gramene" id="ESW15418">
    <property type="protein sequence ID" value="ESW15418"/>
    <property type="gene ID" value="PHAVU_007G071200g"/>
</dbReference>